<organism evidence="1 2">
    <name type="scientific">Chiloscyllium punctatum</name>
    <name type="common">Brownbanded bambooshark</name>
    <name type="synonym">Hemiscyllium punctatum</name>
    <dbReference type="NCBI Taxonomy" id="137246"/>
    <lineage>
        <taxon>Eukaryota</taxon>
        <taxon>Metazoa</taxon>
        <taxon>Chordata</taxon>
        <taxon>Craniata</taxon>
        <taxon>Vertebrata</taxon>
        <taxon>Chondrichthyes</taxon>
        <taxon>Elasmobranchii</taxon>
        <taxon>Galeomorphii</taxon>
        <taxon>Galeoidea</taxon>
        <taxon>Orectolobiformes</taxon>
        <taxon>Hemiscylliidae</taxon>
        <taxon>Chiloscyllium</taxon>
    </lineage>
</organism>
<proteinExistence type="predicted"/>
<evidence type="ECO:0000313" key="1">
    <source>
        <dbReference type="EMBL" id="GCC47030.1"/>
    </source>
</evidence>
<name>A0A401TWN1_CHIPU</name>
<evidence type="ECO:0000313" key="2">
    <source>
        <dbReference type="Proteomes" id="UP000287033"/>
    </source>
</evidence>
<gene>
    <name evidence="1" type="ORF">chiPu_0031367</name>
</gene>
<protein>
    <submittedName>
        <fullName evidence="1">Uncharacterized protein</fullName>
    </submittedName>
</protein>
<dbReference type="AlphaFoldDB" id="A0A401TWN1"/>
<reference evidence="1 2" key="1">
    <citation type="journal article" date="2018" name="Nat. Ecol. Evol.">
        <title>Shark genomes provide insights into elasmobranch evolution and the origin of vertebrates.</title>
        <authorList>
            <person name="Hara Y"/>
            <person name="Yamaguchi K"/>
            <person name="Onimaru K"/>
            <person name="Kadota M"/>
            <person name="Koyanagi M"/>
            <person name="Keeley SD"/>
            <person name="Tatsumi K"/>
            <person name="Tanaka K"/>
            <person name="Motone F"/>
            <person name="Kageyama Y"/>
            <person name="Nozu R"/>
            <person name="Adachi N"/>
            <person name="Nishimura O"/>
            <person name="Nakagawa R"/>
            <person name="Tanegashima C"/>
            <person name="Kiyatake I"/>
            <person name="Matsumoto R"/>
            <person name="Murakumo K"/>
            <person name="Nishida K"/>
            <person name="Terakita A"/>
            <person name="Kuratani S"/>
            <person name="Sato K"/>
            <person name="Hyodo S Kuraku.S."/>
        </authorList>
    </citation>
    <scope>NUCLEOTIDE SEQUENCE [LARGE SCALE GENOMIC DNA]</scope>
</reference>
<keyword evidence="2" id="KW-1185">Reference proteome</keyword>
<sequence length="72" mass="7612">MCMSAGVSKVLRILLGVRTKGARAPFHGPMENLGGSEGVWSSANQSRPLSKCGSWTVSYEAADADLLSLNED</sequence>
<comment type="caution">
    <text evidence="1">The sequence shown here is derived from an EMBL/GenBank/DDBJ whole genome shotgun (WGS) entry which is preliminary data.</text>
</comment>
<accession>A0A401TWN1</accession>
<dbReference type="EMBL" id="BEZZ01208085">
    <property type="protein sequence ID" value="GCC47030.1"/>
    <property type="molecule type" value="Genomic_DNA"/>
</dbReference>
<dbReference type="Proteomes" id="UP000287033">
    <property type="component" value="Unassembled WGS sequence"/>
</dbReference>